<dbReference type="InterPro" id="IPR012340">
    <property type="entry name" value="NA-bd_OB-fold"/>
</dbReference>
<proteinExistence type="predicted"/>
<dbReference type="SMART" id="SM00955">
    <property type="entry name" value="RNB"/>
    <property type="match status" value="1"/>
</dbReference>
<dbReference type="GO" id="GO:0000932">
    <property type="term" value="C:P-body"/>
    <property type="evidence" value="ECO:0007669"/>
    <property type="project" value="TreeGrafter"/>
</dbReference>
<dbReference type="PANTHER" id="PTHR23355">
    <property type="entry name" value="RIBONUCLEASE"/>
    <property type="match status" value="1"/>
</dbReference>
<feature type="domain" description="RNB" evidence="1">
    <location>
        <begin position="499"/>
        <end position="874"/>
    </location>
</feature>
<sequence>MLSQKLTNLPNLIKLNNSKYFSNLTKLNKLTTLRTEELVNQQKAIHKKETASAHNVNRRVYDKPAANVNTKEVERLLEAYHNLKNNKFVGSIVTSSPGVNLSANKESLLVSEDHAQNLDNESADGLLDSNTSDLDDALSSGNDRSVRRFKPLDLIALGPNLAIVLGIDQNSIYAMNFQGEIQALKPLNVRIHIQNPFKNPYWLPTKQFLEPIADFLKDPSKVEEFIPTCIQLVKLMESSSRSFSIKFHWKLNPTWDEYYNRKGLQQISLIELMKNVIKADPTPVELLGAYRYFREEKLHYYFNPDDFNILQFYSKTFVNRVTSIKQKLLDNSPDLIEFLGKAKLITNYSRAKFGKSYNLDLIGEGFKAYHPENNLFELDNQIENIKEDDLPKLNANDMEFVKLIQDFIMVDKFGLCHNLVPIVSSLLKPIGHYHYFYAPSAAEFLRDLGIYTPLENLNFLHPNLTLNNMDKNPNWGIDKFTENSEKVWDSIKDECAEIRKDFGELKVYTIDSESANEIDDGVSIEYDNPSNPNEAGGWLRVHIADPTVAINSLESPLLTQLLNQPSTAYLPNQILPMLPEWLSYGMCSLGDSENYKFRYVMTFSIRFNKSKKLNFNEIEVTPGKIRNLVKISYNEVDKLMGYSNTKDKQIIATYPINVNDKPEEISLTKNKNYDEKETLKDLAFIKNLVKSHRDERISNGALVTFFPKPYIQVEGQAQAHSDINNPSQNYPNFSQFSNSPTIRYELDKTSQNPNELTSNSIVAECMILAGKIASKFTETNKLPSLYVNQLAPNLDRLSLFEKTTYQNVLKNQSEALSPKDFMNFRSLTTPATTSLIPRGHNLMGIKSGYLRVTSPLRRFNDILNHIQFKNHLLKKPLLTKEELLKLNGLILDKNYRLNLLKKSTEKFFTLELLNGWNNLAQSNPESFENSSIVKFIGSIDKKSDYSNNTSVNNKKILVFEAQLIQFDLKLNSWQIYLTDMGIFSTLKLSEADTKLSVGDVKLVGLTQLVRDLNLVEFELV</sequence>
<dbReference type="PANTHER" id="PTHR23355:SF65">
    <property type="entry name" value="EXORIBONUCLEASE CYT-4, PUTATIVE (AFU_ORTHOLOGUE AFUA_7G01550)-RELATED"/>
    <property type="match status" value="1"/>
</dbReference>
<dbReference type="AlphaFoldDB" id="A0A137P096"/>
<dbReference type="GO" id="GO:0000175">
    <property type="term" value="F:3'-5'-RNA exonuclease activity"/>
    <property type="evidence" value="ECO:0007669"/>
    <property type="project" value="TreeGrafter"/>
</dbReference>
<protein>
    <submittedName>
        <fullName evidence="2">RNB-domain-containing protein</fullName>
    </submittedName>
</protein>
<dbReference type="OrthoDB" id="2285229at2759"/>
<dbReference type="Pfam" id="PF00773">
    <property type="entry name" value="RNB"/>
    <property type="match status" value="1"/>
</dbReference>
<gene>
    <name evidence="2" type="ORF">CONCODRAFT_79810</name>
</gene>
<organism evidence="2 3">
    <name type="scientific">Conidiobolus coronatus (strain ATCC 28846 / CBS 209.66 / NRRL 28638)</name>
    <name type="common">Delacroixia coronata</name>
    <dbReference type="NCBI Taxonomy" id="796925"/>
    <lineage>
        <taxon>Eukaryota</taxon>
        <taxon>Fungi</taxon>
        <taxon>Fungi incertae sedis</taxon>
        <taxon>Zoopagomycota</taxon>
        <taxon>Entomophthoromycotina</taxon>
        <taxon>Entomophthoromycetes</taxon>
        <taxon>Entomophthorales</taxon>
        <taxon>Ancylistaceae</taxon>
        <taxon>Conidiobolus</taxon>
    </lineage>
</organism>
<dbReference type="SUPFAM" id="SSF50249">
    <property type="entry name" value="Nucleic acid-binding proteins"/>
    <property type="match status" value="1"/>
</dbReference>
<dbReference type="GO" id="GO:0003723">
    <property type="term" value="F:RNA binding"/>
    <property type="evidence" value="ECO:0007669"/>
    <property type="project" value="InterPro"/>
</dbReference>
<name>A0A137P096_CONC2</name>
<dbReference type="EMBL" id="KQ964584">
    <property type="protein sequence ID" value="KXN68294.1"/>
    <property type="molecule type" value="Genomic_DNA"/>
</dbReference>
<dbReference type="Proteomes" id="UP000070444">
    <property type="component" value="Unassembled WGS sequence"/>
</dbReference>
<evidence type="ECO:0000313" key="2">
    <source>
        <dbReference type="EMBL" id="KXN68294.1"/>
    </source>
</evidence>
<dbReference type="STRING" id="796925.A0A137P096"/>
<dbReference type="GO" id="GO:0006402">
    <property type="term" value="P:mRNA catabolic process"/>
    <property type="evidence" value="ECO:0007669"/>
    <property type="project" value="TreeGrafter"/>
</dbReference>
<reference evidence="2 3" key="1">
    <citation type="journal article" date="2015" name="Genome Biol. Evol.">
        <title>Phylogenomic analyses indicate that early fungi evolved digesting cell walls of algal ancestors of land plants.</title>
        <authorList>
            <person name="Chang Y."/>
            <person name="Wang S."/>
            <person name="Sekimoto S."/>
            <person name="Aerts A.L."/>
            <person name="Choi C."/>
            <person name="Clum A."/>
            <person name="LaButti K.M."/>
            <person name="Lindquist E.A."/>
            <person name="Yee Ngan C."/>
            <person name="Ohm R.A."/>
            <person name="Salamov A.A."/>
            <person name="Grigoriev I.V."/>
            <person name="Spatafora J.W."/>
            <person name="Berbee M.L."/>
        </authorList>
    </citation>
    <scope>NUCLEOTIDE SEQUENCE [LARGE SCALE GENOMIC DNA]</scope>
    <source>
        <strain evidence="2 3">NRRL 28638</strain>
    </source>
</reference>
<evidence type="ECO:0000313" key="3">
    <source>
        <dbReference type="Proteomes" id="UP000070444"/>
    </source>
</evidence>
<keyword evidence="3" id="KW-1185">Reference proteome</keyword>
<dbReference type="InterPro" id="IPR001900">
    <property type="entry name" value="RNase_II/R"/>
</dbReference>
<evidence type="ECO:0000259" key="1">
    <source>
        <dbReference type="SMART" id="SM00955"/>
    </source>
</evidence>
<dbReference type="InterPro" id="IPR050180">
    <property type="entry name" value="RNR_Ribonuclease"/>
</dbReference>
<accession>A0A137P096</accession>